<evidence type="ECO:0008006" key="4">
    <source>
        <dbReference type="Google" id="ProtNLM"/>
    </source>
</evidence>
<keyword evidence="3" id="KW-1185">Reference proteome</keyword>
<feature type="compositionally biased region" description="Low complexity" evidence="1">
    <location>
        <begin position="164"/>
        <end position="176"/>
    </location>
</feature>
<feature type="compositionally biased region" description="Acidic residues" evidence="1">
    <location>
        <begin position="348"/>
        <end position="365"/>
    </location>
</feature>
<feature type="region of interest" description="Disordered" evidence="1">
    <location>
        <begin position="234"/>
        <end position="263"/>
    </location>
</feature>
<gene>
    <name evidence="2" type="ORF">BD626DRAFT_576183</name>
</gene>
<organism evidence="2 3">
    <name type="scientific">Schizophyllum amplum</name>
    <dbReference type="NCBI Taxonomy" id="97359"/>
    <lineage>
        <taxon>Eukaryota</taxon>
        <taxon>Fungi</taxon>
        <taxon>Dikarya</taxon>
        <taxon>Basidiomycota</taxon>
        <taxon>Agaricomycotina</taxon>
        <taxon>Agaricomycetes</taxon>
        <taxon>Agaricomycetidae</taxon>
        <taxon>Agaricales</taxon>
        <taxon>Schizophyllaceae</taxon>
        <taxon>Schizophyllum</taxon>
    </lineage>
</organism>
<dbReference type="Proteomes" id="UP000320762">
    <property type="component" value="Unassembled WGS sequence"/>
</dbReference>
<feature type="compositionally biased region" description="Low complexity" evidence="1">
    <location>
        <begin position="103"/>
        <end position="112"/>
    </location>
</feature>
<feature type="compositionally biased region" description="Basic and acidic residues" evidence="1">
    <location>
        <begin position="143"/>
        <end position="163"/>
    </location>
</feature>
<protein>
    <recommendedName>
        <fullName evidence="4">Zn(2)-C6 fungal-type domain-containing protein</fullName>
    </recommendedName>
</protein>
<evidence type="ECO:0000313" key="3">
    <source>
        <dbReference type="Proteomes" id="UP000320762"/>
    </source>
</evidence>
<evidence type="ECO:0000256" key="1">
    <source>
        <dbReference type="SAM" id="MobiDB-lite"/>
    </source>
</evidence>
<comment type="caution">
    <text evidence="2">The sequence shown here is derived from an EMBL/GenBank/DDBJ whole genome shotgun (WGS) entry which is preliminary data.</text>
</comment>
<name>A0A550BU00_9AGAR</name>
<feature type="compositionally biased region" description="Low complexity" evidence="1">
    <location>
        <begin position="124"/>
        <end position="138"/>
    </location>
</feature>
<reference evidence="2 3" key="1">
    <citation type="journal article" date="2019" name="New Phytol.">
        <title>Comparative genomics reveals unique wood-decay strategies and fruiting body development in the Schizophyllaceae.</title>
        <authorList>
            <person name="Almasi E."/>
            <person name="Sahu N."/>
            <person name="Krizsan K."/>
            <person name="Balint B."/>
            <person name="Kovacs G.M."/>
            <person name="Kiss B."/>
            <person name="Cseklye J."/>
            <person name="Drula E."/>
            <person name="Henrissat B."/>
            <person name="Nagy I."/>
            <person name="Chovatia M."/>
            <person name="Adam C."/>
            <person name="LaButti K."/>
            <person name="Lipzen A."/>
            <person name="Riley R."/>
            <person name="Grigoriev I.V."/>
            <person name="Nagy L.G."/>
        </authorList>
    </citation>
    <scope>NUCLEOTIDE SEQUENCE [LARGE SCALE GENOMIC DNA]</scope>
    <source>
        <strain evidence="2 3">NL-1724</strain>
    </source>
</reference>
<sequence>MTKLMWSIMGKERDDWAERMMELGQTFVDWAMSVSGGNEEEVNRFLEAGRVKKAENDKKRFDILTKSLPSSMPPPPVPAHALRGRQAARGQPKPASVQTASKGRTTQPTQRGRPTEARQQPQARMSTRTQSSSRSKTTGADDGSDKKAVKDATKGEGTKHASSDTKLVSSDSKVVSSDIPFATPCKRCKSRKAECMMLLVDGKANPSYACYACRKGGKGCNYAKGTYAAMQAAQDEGERNRGEGASAPNVAKRQASASSSTAGSVLATSSTAKVLARASAGIDDASSLGDWVARLGHLRSGIDFVEGEFESLTAVAVKMGFDLRAAMATARAVGSPVEEDAVPGRMESEEESEESEESDDEEDGESGSNKAGDEFEYSEATDEESKSDAMEVDGV</sequence>
<feature type="region of interest" description="Disordered" evidence="1">
    <location>
        <begin position="331"/>
        <end position="395"/>
    </location>
</feature>
<proteinExistence type="predicted"/>
<dbReference type="AlphaFoldDB" id="A0A550BU00"/>
<accession>A0A550BU00</accession>
<evidence type="ECO:0000313" key="2">
    <source>
        <dbReference type="EMBL" id="TRM56021.1"/>
    </source>
</evidence>
<feature type="region of interest" description="Disordered" evidence="1">
    <location>
        <begin position="55"/>
        <end position="176"/>
    </location>
</feature>
<dbReference type="EMBL" id="VDMD01000082">
    <property type="protein sequence ID" value="TRM56021.1"/>
    <property type="molecule type" value="Genomic_DNA"/>
</dbReference>